<dbReference type="InterPro" id="IPR012674">
    <property type="entry name" value="Calycin"/>
</dbReference>
<protein>
    <recommendedName>
        <fullName evidence="28">Prostaglandin-H2 D-isomerase</fullName>
        <ecNumber evidence="27">5.3.99.2</ecNumber>
    </recommendedName>
    <alternativeName>
        <fullName evidence="31">Glutathione-independent PGD synthase</fullName>
    </alternativeName>
    <alternativeName>
        <fullName evidence="30">Lipocalin-type prostaglandin-D synthase</fullName>
    </alternativeName>
    <alternativeName>
        <fullName evidence="29">Prostaglandin-D2 synthase</fullName>
    </alternativeName>
</protein>
<keyword evidence="15 33" id="KW-0732">Signal</keyword>
<dbReference type="Proteomes" id="UP000429181">
    <property type="component" value="Chromosome 11"/>
</dbReference>
<keyword evidence="9" id="KW-0963">Cytoplasm</keyword>
<evidence type="ECO:0000313" key="35">
    <source>
        <dbReference type="Ensembl" id="ENSBIXP00005026358.1"/>
    </source>
</evidence>
<dbReference type="PANTHER" id="PTHR11430:SF86">
    <property type="entry name" value="PROSTAGLANDIN-H2 D-ISOMERASE"/>
    <property type="match status" value="1"/>
</dbReference>
<evidence type="ECO:0000256" key="8">
    <source>
        <dbReference type="ARBA" id="ARBA00022448"/>
    </source>
</evidence>
<keyword evidence="11" id="KW-0444">Lipid biosynthesis</keyword>
<gene>
    <name evidence="35" type="primary">PTGDS</name>
</gene>
<dbReference type="GO" id="GO:2000255">
    <property type="term" value="P:negative regulation of male germ cell proliferation"/>
    <property type="evidence" value="ECO:0007669"/>
    <property type="project" value="Ensembl"/>
</dbReference>
<keyword evidence="24" id="KW-0413">Isomerase</keyword>
<evidence type="ECO:0000256" key="23">
    <source>
        <dbReference type="ARBA" id="ARBA00023180"/>
    </source>
</evidence>
<evidence type="ECO:0000256" key="12">
    <source>
        <dbReference type="ARBA" id="ARBA00022525"/>
    </source>
</evidence>
<keyword evidence="21" id="KW-1015">Disulfide bond</keyword>
<dbReference type="GO" id="GO:0005615">
    <property type="term" value="C:extracellular space"/>
    <property type="evidence" value="ECO:0007669"/>
    <property type="project" value="Ensembl"/>
</dbReference>
<evidence type="ECO:0000256" key="9">
    <source>
        <dbReference type="ARBA" id="ARBA00022490"/>
    </source>
</evidence>
<comment type="subunit">
    <text evidence="7">Monomer.</text>
</comment>
<accession>A0A4W2H9E9</accession>
<dbReference type="GO" id="GO:0005504">
    <property type="term" value="F:fatty acid binding"/>
    <property type="evidence" value="ECO:0007669"/>
    <property type="project" value="Ensembl"/>
</dbReference>
<evidence type="ECO:0000256" key="28">
    <source>
        <dbReference type="ARBA" id="ARBA00023891"/>
    </source>
</evidence>
<reference evidence="35 36" key="1">
    <citation type="submission" date="2018-11" db="EMBL/GenBank/DDBJ databases">
        <title>Haplotype-resolved cattle genomes.</title>
        <authorList>
            <person name="Low W.Y."/>
            <person name="Tearle R."/>
            <person name="Bickhart D.M."/>
            <person name="Rosen B.D."/>
            <person name="Koren S."/>
            <person name="Rhie A."/>
            <person name="Hiendleder S."/>
            <person name="Phillippy A.M."/>
            <person name="Smith T.P.L."/>
            <person name="Williams J.L."/>
        </authorList>
    </citation>
    <scope>NUCLEOTIDE SEQUENCE [LARGE SCALE GENOMIC DNA]</scope>
</reference>
<organism evidence="35 36">
    <name type="scientific">Bos indicus x Bos taurus</name>
    <name type="common">Hybrid cattle</name>
    <dbReference type="NCBI Taxonomy" id="30522"/>
    <lineage>
        <taxon>Eukaryota</taxon>
        <taxon>Metazoa</taxon>
        <taxon>Chordata</taxon>
        <taxon>Craniata</taxon>
        <taxon>Vertebrata</taxon>
        <taxon>Euteleostomi</taxon>
        <taxon>Mammalia</taxon>
        <taxon>Eutheria</taxon>
        <taxon>Laurasiatheria</taxon>
        <taxon>Artiodactyla</taxon>
        <taxon>Ruminantia</taxon>
        <taxon>Pecora</taxon>
        <taxon>Bovidae</taxon>
        <taxon>Bovinae</taxon>
        <taxon>Bos</taxon>
    </lineage>
</organism>
<evidence type="ECO:0000256" key="15">
    <source>
        <dbReference type="ARBA" id="ARBA00022729"/>
    </source>
</evidence>
<feature type="chain" id="PRO_5021371256" description="Prostaglandin-H2 D-isomerase" evidence="33">
    <location>
        <begin position="29"/>
        <end position="238"/>
    </location>
</feature>
<comment type="subcellular location">
    <subcellularLocation>
        <location evidence="4">Cytoplasm</location>
        <location evidence="4">Perinuclear region</location>
    </subcellularLocation>
    <subcellularLocation>
        <location evidence="3">Golgi apparatus</location>
    </subcellularLocation>
    <subcellularLocation>
        <location evidence="1">Nucleus membrane</location>
    </subcellularLocation>
    <subcellularLocation>
        <location evidence="2">Rough endoplasmic reticulum</location>
    </subcellularLocation>
    <subcellularLocation>
        <location evidence="5">Secreted</location>
    </subcellularLocation>
</comment>
<keyword evidence="18" id="KW-0333">Golgi apparatus</keyword>
<comment type="catalytic activity">
    <reaction evidence="26">
        <text>prostaglandin H2 = prostaglandin D2</text>
        <dbReference type="Rhea" id="RHEA:10600"/>
        <dbReference type="ChEBI" id="CHEBI:57405"/>
        <dbReference type="ChEBI" id="CHEBI:57406"/>
        <dbReference type="EC" id="5.3.99.2"/>
    </reaction>
</comment>
<evidence type="ECO:0000256" key="13">
    <source>
        <dbReference type="ARBA" id="ARBA00022585"/>
    </source>
</evidence>
<evidence type="ECO:0000256" key="31">
    <source>
        <dbReference type="ARBA" id="ARBA00032350"/>
    </source>
</evidence>
<dbReference type="PRINTS" id="PR01254">
    <property type="entry name" value="PGNDSYNTHASE"/>
</dbReference>
<keyword evidence="10" id="KW-0644">Prostaglandin metabolism</keyword>
<dbReference type="SUPFAM" id="SSF50814">
    <property type="entry name" value="Lipocalins"/>
    <property type="match status" value="1"/>
</dbReference>
<keyword evidence="23" id="KW-0325">Glycoprotein</keyword>
<dbReference type="GO" id="GO:0045187">
    <property type="term" value="P:regulation of circadian sleep/wake cycle, sleep"/>
    <property type="evidence" value="ECO:0007669"/>
    <property type="project" value="Ensembl"/>
</dbReference>
<feature type="region of interest" description="Disordered" evidence="32">
    <location>
        <begin position="166"/>
        <end position="205"/>
    </location>
</feature>
<dbReference type="Ensembl" id="ENSBIXT00005053600.1">
    <property type="protein sequence ID" value="ENSBIXP00005026358.1"/>
    <property type="gene ID" value="ENSBIXG00005028691.1"/>
</dbReference>
<evidence type="ECO:0000256" key="18">
    <source>
        <dbReference type="ARBA" id="ARBA00023034"/>
    </source>
</evidence>
<evidence type="ECO:0000256" key="1">
    <source>
        <dbReference type="ARBA" id="ARBA00004126"/>
    </source>
</evidence>
<dbReference type="GO" id="GO:0048471">
    <property type="term" value="C:perinuclear region of cytoplasm"/>
    <property type="evidence" value="ECO:0007669"/>
    <property type="project" value="UniProtKB-SubCell"/>
</dbReference>
<keyword evidence="16" id="KW-0256">Endoplasmic reticulum</keyword>
<keyword evidence="13" id="KW-0643">Prostaglandin biosynthesis</keyword>
<keyword evidence="20" id="KW-0472">Membrane</keyword>
<evidence type="ECO:0000256" key="19">
    <source>
        <dbReference type="ARBA" id="ARBA00023098"/>
    </source>
</evidence>
<evidence type="ECO:0000259" key="34">
    <source>
        <dbReference type="Pfam" id="PF00061"/>
    </source>
</evidence>
<dbReference type="GO" id="GO:0010467">
    <property type="term" value="P:gene expression"/>
    <property type="evidence" value="ECO:0007669"/>
    <property type="project" value="Ensembl"/>
</dbReference>
<evidence type="ECO:0000256" key="14">
    <source>
        <dbReference type="ARBA" id="ARBA00022675"/>
    </source>
</evidence>
<evidence type="ECO:0000256" key="29">
    <source>
        <dbReference type="ARBA" id="ARBA00030654"/>
    </source>
</evidence>
<evidence type="ECO:0000256" key="30">
    <source>
        <dbReference type="ARBA" id="ARBA00031917"/>
    </source>
</evidence>
<keyword evidence="19" id="KW-0443">Lipid metabolism</keyword>
<evidence type="ECO:0000256" key="21">
    <source>
        <dbReference type="ARBA" id="ARBA00023157"/>
    </source>
</evidence>
<dbReference type="InterPro" id="IPR002345">
    <property type="entry name" value="Lipocalin"/>
</dbReference>
<dbReference type="EC" id="5.3.99.2" evidence="27"/>
<feature type="signal peptide" evidence="33">
    <location>
        <begin position="1"/>
        <end position="28"/>
    </location>
</feature>
<sequence>MATPNRLWMGLLLLGVLGVLQTPAPAQAALQPNFEEDKFLGRWFTSGLASNSSWFLEKKKVLSMCKSVVAPAADGGLNLTSTFLRKDQCETRTLLLRPAGPPGCYSYTSPHWSSTHEVSVAETDYETYALLYTEGVRGPGQDFRMATLYSTCPTPRPPPGLGLRPRGCLGAPRAWEQGQNGDPPDKRRPKAAPHCPGRSQNPRAEVKEHFTTFAKSLGFTEEGIVFLPKTDKCMEEHP</sequence>
<evidence type="ECO:0000256" key="26">
    <source>
        <dbReference type="ARBA" id="ARBA00023698"/>
    </source>
</evidence>
<dbReference type="InterPro" id="IPR000566">
    <property type="entry name" value="Lipocln_cytosolic_FA-bd_dom"/>
</dbReference>
<name>A0A4W2H9E9_BOBOX</name>
<keyword evidence="25" id="KW-0539">Nucleus</keyword>
<keyword evidence="17" id="KW-0276">Fatty acid metabolism</keyword>
<evidence type="ECO:0000256" key="24">
    <source>
        <dbReference type="ARBA" id="ARBA00023235"/>
    </source>
</evidence>
<feature type="domain" description="Lipocalin/cytosolic fatty-acid binding" evidence="34">
    <location>
        <begin position="41"/>
        <end position="153"/>
    </location>
</feature>
<evidence type="ECO:0000256" key="3">
    <source>
        <dbReference type="ARBA" id="ARBA00004555"/>
    </source>
</evidence>
<reference evidence="35" key="2">
    <citation type="submission" date="2025-08" db="UniProtKB">
        <authorList>
            <consortium name="Ensembl"/>
        </authorList>
    </citation>
    <scope>IDENTIFICATION</scope>
</reference>
<evidence type="ECO:0000256" key="16">
    <source>
        <dbReference type="ARBA" id="ARBA00022824"/>
    </source>
</evidence>
<keyword evidence="8" id="KW-0813">Transport</keyword>
<evidence type="ECO:0000256" key="33">
    <source>
        <dbReference type="SAM" id="SignalP"/>
    </source>
</evidence>
<dbReference type="PANTHER" id="PTHR11430">
    <property type="entry name" value="LIPOCALIN"/>
    <property type="match status" value="1"/>
</dbReference>
<dbReference type="Gene3D" id="2.40.128.20">
    <property type="match status" value="1"/>
</dbReference>
<dbReference type="GO" id="GO:0019371">
    <property type="term" value="P:cyclooxygenase pathway"/>
    <property type="evidence" value="ECO:0007669"/>
    <property type="project" value="Ensembl"/>
</dbReference>
<dbReference type="GO" id="GO:0043303">
    <property type="term" value="P:mast cell degranulation"/>
    <property type="evidence" value="ECO:0007669"/>
    <property type="project" value="UniProtKB-KW"/>
</dbReference>
<keyword evidence="12" id="KW-0964">Secreted</keyword>
<dbReference type="GO" id="GO:0004667">
    <property type="term" value="F:prostaglandin-D synthase activity"/>
    <property type="evidence" value="ECO:0007669"/>
    <property type="project" value="UniProtKB-EC"/>
</dbReference>
<dbReference type="GeneTree" id="ENSGT01120000271921"/>
<evidence type="ECO:0000256" key="20">
    <source>
        <dbReference type="ARBA" id="ARBA00023136"/>
    </source>
</evidence>
<evidence type="ECO:0000256" key="6">
    <source>
        <dbReference type="ARBA" id="ARBA00006889"/>
    </source>
</evidence>
<comment type="similarity">
    <text evidence="6">Belongs to the calycin superfamily. Lipocalin family.</text>
</comment>
<evidence type="ECO:0000256" key="10">
    <source>
        <dbReference type="ARBA" id="ARBA00022501"/>
    </source>
</evidence>
<keyword evidence="14" id="KW-0467">Mast cell degranulation</keyword>
<evidence type="ECO:0000313" key="36">
    <source>
        <dbReference type="Proteomes" id="UP000429181"/>
    </source>
</evidence>
<evidence type="ECO:0000256" key="4">
    <source>
        <dbReference type="ARBA" id="ARBA00004556"/>
    </source>
</evidence>
<evidence type="ECO:0000256" key="11">
    <source>
        <dbReference type="ARBA" id="ARBA00022516"/>
    </source>
</evidence>
<evidence type="ECO:0000256" key="5">
    <source>
        <dbReference type="ARBA" id="ARBA00004613"/>
    </source>
</evidence>
<dbReference type="GO" id="GO:0005501">
    <property type="term" value="F:retinoid binding"/>
    <property type="evidence" value="ECO:0007669"/>
    <property type="project" value="Ensembl"/>
</dbReference>
<evidence type="ECO:0000256" key="32">
    <source>
        <dbReference type="SAM" id="MobiDB-lite"/>
    </source>
</evidence>
<evidence type="ECO:0000256" key="22">
    <source>
        <dbReference type="ARBA" id="ARBA00023160"/>
    </source>
</evidence>
<evidence type="ECO:0000256" key="27">
    <source>
        <dbReference type="ARBA" id="ARBA00023799"/>
    </source>
</evidence>
<evidence type="ECO:0000256" key="7">
    <source>
        <dbReference type="ARBA" id="ARBA00011245"/>
    </source>
</evidence>
<proteinExistence type="inferred from homology"/>
<dbReference type="GO" id="GO:0031965">
    <property type="term" value="C:nuclear membrane"/>
    <property type="evidence" value="ECO:0007669"/>
    <property type="project" value="UniProtKB-SubCell"/>
</dbReference>
<dbReference type="AlphaFoldDB" id="A0A4W2H9E9"/>
<dbReference type="GO" id="GO:0005791">
    <property type="term" value="C:rough endoplasmic reticulum"/>
    <property type="evidence" value="ECO:0007669"/>
    <property type="project" value="UniProtKB-SubCell"/>
</dbReference>
<dbReference type="Pfam" id="PF00061">
    <property type="entry name" value="Lipocalin"/>
    <property type="match status" value="1"/>
</dbReference>
<evidence type="ECO:0000256" key="25">
    <source>
        <dbReference type="ARBA" id="ARBA00023242"/>
    </source>
</evidence>
<dbReference type="GO" id="GO:0005794">
    <property type="term" value="C:Golgi apparatus"/>
    <property type="evidence" value="ECO:0007669"/>
    <property type="project" value="UniProtKB-SubCell"/>
</dbReference>
<keyword evidence="22" id="KW-0275">Fatty acid biosynthesis</keyword>
<evidence type="ECO:0000256" key="17">
    <source>
        <dbReference type="ARBA" id="ARBA00022832"/>
    </source>
</evidence>
<evidence type="ECO:0000256" key="2">
    <source>
        <dbReference type="ARBA" id="ARBA00004427"/>
    </source>
</evidence>